<evidence type="ECO:0000259" key="6">
    <source>
        <dbReference type="Pfam" id="PF00884"/>
    </source>
</evidence>
<keyword evidence="4" id="KW-0106">Calcium</keyword>
<dbReference type="InterPro" id="IPR050738">
    <property type="entry name" value="Sulfatase"/>
</dbReference>
<gene>
    <name evidence="7" type="ORF">YP76_11630</name>
</gene>
<dbReference type="InterPro" id="IPR024607">
    <property type="entry name" value="Sulfatase_CS"/>
</dbReference>
<dbReference type="InterPro" id="IPR000917">
    <property type="entry name" value="Sulfatase_N"/>
</dbReference>
<keyword evidence="2" id="KW-0479">Metal-binding</keyword>
<dbReference type="AlphaFoldDB" id="A0A0M3APB5"/>
<feature type="domain" description="Sulfatase N-terminal" evidence="6">
    <location>
        <begin position="51"/>
        <end position="462"/>
    </location>
</feature>
<feature type="region of interest" description="Disordered" evidence="5">
    <location>
        <begin position="1"/>
        <end position="21"/>
    </location>
</feature>
<protein>
    <recommendedName>
        <fullName evidence="6">Sulfatase N-terminal domain-containing protein</fullName>
    </recommendedName>
</protein>
<keyword evidence="8" id="KW-1185">Reference proteome</keyword>
<evidence type="ECO:0000256" key="3">
    <source>
        <dbReference type="ARBA" id="ARBA00022801"/>
    </source>
</evidence>
<evidence type="ECO:0000313" key="8">
    <source>
        <dbReference type="Proteomes" id="UP000033874"/>
    </source>
</evidence>
<dbReference type="InterPro" id="IPR017850">
    <property type="entry name" value="Alkaline_phosphatase_core_sf"/>
</dbReference>
<dbReference type="Pfam" id="PF00884">
    <property type="entry name" value="Sulfatase"/>
    <property type="match status" value="1"/>
</dbReference>
<evidence type="ECO:0000256" key="4">
    <source>
        <dbReference type="ARBA" id="ARBA00022837"/>
    </source>
</evidence>
<evidence type="ECO:0000313" key="7">
    <source>
        <dbReference type="EMBL" id="KKW91768.1"/>
    </source>
</evidence>
<comment type="similarity">
    <text evidence="1">Belongs to the sulfatase family.</text>
</comment>
<keyword evidence="3" id="KW-0378">Hydrolase</keyword>
<dbReference type="SUPFAM" id="SSF53649">
    <property type="entry name" value="Alkaline phosphatase-like"/>
    <property type="match status" value="1"/>
</dbReference>
<reference evidence="7 8" key="1">
    <citation type="submission" date="2015-04" db="EMBL/GenBank/DDBJ databases">
        <title>Genome sequence of aromatic hydrocarbons-degrading Sphingobium chungbukense DJ77.</title>
        <authorList>
            <person name="Kim Y.-C."/>
            <person name="Chae J.-C."/>
        </authorList>
    </citation>
    <scope>NUCLEOTIDE SEQUENCE [LARGE SCALE GENOMIC DNA]</scope>
    <source>
        <strain evidence="7 8">DJ77</strain>
    </source>
</reference>
<proteinExistence type="inferred from homology"/>
<dbReference type="GO" id="GO:0046872">
    <property type="term" value="F:metal ion binding"/>
    <property type="evidence" value="ECO:0007669"/>
    <property type="project" value="UniProtKB-KW"/>
</dbReference>
<dbReference type="Gene3D" id="3.40.720.10">
    <property type="entry name" value="Alkaline Phosphatase, subunit A"/>
    <property type="match status" value="1"/>
</dbReference>
<organism evidence="7 8">
    <name type="scientific">Sphingobium chungbukense</name>
    <dbReference type="NCBI Taxonomy" id="56193"/>
    <lineage>
        <taxon>Bacteria</taxon>
        <taxon>Pseudomonadati</taxon>
        <taxon>Pseudomonadota</taxon>
        <taxon>Alphaproteobacteria</taxon>
        <taxon>Sphingomonadales</taxon>
        <taxon>Sphingomonadaceae</taxon>
        <taxon>Sphingobium</taxon>
    </lineage>
</organism>
<dbReference type="PROSITE" id="PS00523">
    <property type="entry name" value="SULFATASE_1"/>
    <property type="match status" value="1"/>
</dbReference>
<dbReference type="GO" id="GO:0016787">
    <property type="term" value="F:hydrolase activity"/>
    <property type="evidence" value="ECO:0007669"/>
    <property type="project" value="UniProtKB-KW"/>
</dbReference>
<dbReference type="PANTHER" id="PTHR42693:SF43">
    <property type="entry name" value="BLL2667 PROTEIN"/>
    <property type="match status" value="1"/>
</dbReference>
<evidence type="ECO:0000256" key="5">
    <source>
        <dbReference type="SAM" id="MobiDB-lite"/>
    </source>
</evidence>
<dbReference type="PATRIC" id="fig|56193.3.peg.2416"/>
<dbReference type="PANTHER" id="PTHR42693">
    <property type="entry name" value="ARYLSULFATASE FAMILY MEMBER"/>
    <property type="match status" value="1"/>
</dbReference>
<evidence type="ECO:0000256" key="2">
    <source>
        <dbReference type="ARBA" id="ARBA00022723"/>
    </source>
</evidence>
<sequence length="762" mass="83333">MSMALPLHAQETDRTSLPLPDPAFKGTVGRTYRDSTPAVPHQAVQAPKGAPNIVVILLDDAGFGQYATFGGAIPSPALDMLSRTGLRYNRFHTAGICSPTRAALLTGRNPHNAGVGIVTELSTGYDGYTGVIPQSTAPVARILRDNGYATAMFGKNHNTPAAEAGAGGPYAHWPNALGFDYFYGFNAWGTSQYQPLLFENMRALSPSNDPDYHLTHDLADRAIDWVRQTRSVHPDRPYFLYIATGATHAPHHAPKEWIDRFKGKFDQGWDKYRAEIFARQKKLGVVPADAKLTPRPDELPAWDSLTPEQRHIAARQMEVFAGFAAHTDAEMKRVVDAVRAMPGGENTLIVYIAGDNGASAEGAVTGTLNELAPASGLEEEARPTLASLPDLGGRRYNNNYPAGWAWAVNTPFRYYKQIVSHLGAVRNPMVISWPAAIKKGGGLRSQFADVTDIAPTLLEAAHVPAPESVDGFKQKPMDGVSLLPTFSDAHMPEVRSRQYFEVFANRAIYDKGWMASARIAIPWEANRDALDPDEVKWELYNLDKDFTQADDLAAKAPERLEALKILWWEEAKRNDVMPLDWRAGSRMAALQRPQTRTSFTYYPGLAGLPEAIAPSIRNRSWTIRADGDFMPTDSGILIAQGGMTGGWAIRMEGGRLVFDYNLALVDHFTVRADAQIPEGTKNLSVRFDYDGKDRERGRGGTITLLADGKAMGSGRLPRTLAGSFALNEGMDVGADYGSPAGDYAVPSLFTGKLRSVSLDFPK</sequence>
<accession>A0A0M3APB5</accession>
<comment type="caution">
    <text evidence="7">The sequence shown here is derived from an EMBL/GenBank/DDBJ whole genome shotgun (WGS) entry which is preliminary data.</text>
</comment>
<evidence type="ECO:0000256" key="1">
    <source>
        <dbReference type="ARBA" id="ARBA00008779"/>
    </source>
</evidence>
<dbReference type="Gene3D" id="3.30.1120.10">
    <property type="match status" value="1"/>
</dbReference>
<dbReference type="Proteomes" id="UP000033874">
    <property type="component" value="Unassembled WGS sequence"/>
</dbReference>
<name>A0A0M3APB5_9SPHN</name>
<dbReference type="STRING" id="56193.YP76_11630"/>
<dbReference type="EMBL" id="LBIC01000005">
    <property type="protein sequence ID" value="KKW91768.1"/>
    <property type="molecule type" value="Genomic_DNA"/>
</dbReference>
<dbReference type="CDD" id="cd16025">
    <property type="entry name" value="PAS_like"/>
    <property type="match status" value="1"/>
</dbReference>